<feature type="compositionally biased region" description="Basic and acidic residues" evidence="1">
    <location>
        <begin position="363"/>
        <end position="380"/>
    </location>
</feature>
<feature type="transmembrane region" description="Helical" evidence="2">
    <location>
        <begin position="289"/>
        <end position="306"/>
    </location>
</feature>
<feature type="transmembrane region" description="Helical" evidence="2">
    <location>
        <begin position="265"/>
        <end position="284"/>
    </location>
</feature>
<feature type="transmembrane region" description="Helical" evidence="2">
    <location>
        <begin position="151"/>
        <end position="171"/>
    </location>
</feature>
<evidence type="ECO:0000256" key="2">
    <source>
        <dbReference type="SAM" id="Phobius"/>
    </source>
</evidence>
<dbReference type="EMBL" id="CP070496">
    <property type="protein sequence ID" value="QSB05652.1"/>
    <property type="molecule type" value="Genomic_DNA"/>
</dbReference>
<feature type="transmembrane region" description="Helical" evidence="2">
    <location>
        <begin position="122"/>
        <end position="144"/>
    </location>
</feature>
<evidence type="ECO:0000256" key="1">
    <source>
        <dbReference type="SAM" id="MobiDB-lite"/>
    </source>
</evidence>
<feature type="transmembrane region" description="Helical" evidence="2">
    <location>
        <begin position="229"/>
        <end position="253"/>
    </location>
</feature>
<feature type="region of interest" description="Disordered" evidence="1">
    <location>
        <begin position="341"/>
        <end position="481"/>
    </location>
</feature>
<keyword evidence="2" id="KW-1133">Transmembrane helix</keyword>
<feature type="region of interest" description="Disordered" evidence="1">
    <location>
        <begin position="1"/>
        <end position="34"/>
    </location>
</feature>
<feature type="transmembrane region" description="Helical" evidence="2">
    <location>
        <begin position="44"/>
        <end position="66"/>
    </location>
</feature>
<keyword evidence="2" id="KW-0472">Membrane</keyword>
<keyword evidence="4" id="KW-1185">Reference proteome</keyword>
<gene>
    <name evidence="3" type="ORF">JQS30_01610</name>
</gene>
<feature type="transmembrane region" description="Helical" evidence="2">
    <location>
        <begin position="183"/>
        <end position="208"/>
    </location>
</feature>
<organism evidence="3 4">
    <name type="scientific">Natronoglycomyces albus</name>
    <dbReference type="NCBI Taxonomy" id="2811108"/>
    <lineage>
        <taxon>Bacteria</taxon>
        <taxon>Bacillati</taxon>
        <taxon>Actinomycetota</taxon>
        <taxon>Actinomycetes</taxon>
        <taxon>Glycomycetales</taxon>
        <taxon>Glycomycetaceae</taxon>
        <taxon>Natronoglycomyces</taxon>
    </lineage>
</organism>
<dbReference type="Proteomes" id="UP000662939">
    <property type="component" value="Chromosome"/>
</dbReference>
<feature type="transmembrane region" description="Helical" evidence="2">
    <location>
        <begin position="100"/>
        <end position="116"/>
    </location>
</feature>
<evidence type="ECO:0000313" key="3">
    <source>
        <dbReference type="EMBL" id="QSB05652.1"/>
    </source>
</evidence>
<protein>
    <recommendedName>
        <fullName evidence="5">ABC transporter permease</fullName>
    </recommendedName>
</protein>
<feature type="compositionally biased region" description="Low complexity" evidence="1">
    <location>
        <begin position="11"/>
        <end position="25"/>
    </location>
</feature>
<keyword evidence="2" id="KW-0812">Transmembrane</keyword>
<feature type="transmembrane region" description="Helical" evidence="2">
    <location>
        <begin position="318"/>
        <end position="334"/>
    </location>
</feature>
<proteinExistence type="predicted"/>
<evidence type="ECO:0008006" key="5">
    <source>
        <dbReference type="Google" id="ProtNLM"/>
    </source>
</evidence>
<dbReference type="RefSeq" id="WP_213171664.1">
    <property type="nucleotide sequence ID" value="NZ_CP070496.1"/>
</dbReference>
<dbReference type="AlphaFoldDB" id="A0A895XPI0"/>
<name>A0A895XPI0_9ACTN</name>
<accession>A0A895XPI0</accession>
<sequence length="481" mass="49757">MTKKAPPRSPSPVAAPSTTASGGDLSSDDDFDSEGQRDRLGVHIVWELILLVAAMGAVFLLSQTSLGPFGAWGWHGLFLVLTPFLLAATAAAISLRVGSANFAVGPIALLAGWLFLDASSLGLAAVLLGLASAGLAGLMLATLVAWLRIPAWAASLTIGMAIGLWWLSAGAPGPLQFSQFPRSVALLAVGAAIGFSIMLGLIGAASKLREKLSDIRDAAPGQKHGRGKLVFVGLLASSLLAGAAGVAAAWISPHFNDGASVPADGMNYTLLPMAAALLGGTSLFGRRGGFAGTALATTVLVSTMWFLESRNENFDEKWLLVAALFAGFIISRVIETFNLPAEDDDDDRDLSDLGGLAQDDNGEFERVAAEEIPAQRDSGRPFDGTGYDDDFASVAGGGGYGPQGDPGRFGPQSGHGGYGHGTQPGANEYGEPGYDNGGYPEPGTRGGYGPRGYSADTYPPNQRGFDDPGYDANGGYGNYRR</sequence>
<evidence type="ECO:0000313" key="4">
    <source>
        <dbReference type="Proteomes" id="UP000662939"/>
    </source>
</evidence>
<feature type="compositionally biased region" description="Gly residues" evidence="1">
    <location>
        <begin position="413"/>
        <end position="422"/>
    </location>
</feature>
<feature type="transmembrane region" description="Helical" evidence="2">
    <location>
        <begin position="72"/>
        <end position="93"/>
    </location>
</feature>
<reference evidence="3" key="1">
    <citation type="submission" date="2021-02" db="EMBL/GenBank/DDBJ databases">
        <title>Natronoglycomyces albus gen. nov., sp. nov, a haloalkaliphilic actinobacterium from a soda solonchak soil.</title>
        <authorList>
            <person name="Sorokin D.Y."/>
            <person name="Khijniak T.V."/>
            <person name="Zakharycheva A.P."/>
            <person name="Boueva O.V."/>
            <person name="Ariskina E.V."/>
            <person name="Hahnke R.L."/>
            <person name="Bunk B."/>
            <person name="Sproer C."/>
            <person name="Schumann P."/>
            <person name="Evtushenko L.I."/>
            <person name="Kublanov I.V."/>
        </authorList>
    </citation>
    <scope>NUCLEOTIDE SEQUENCE</scope>
    <source>
        <strain evidence="3">DSM 106290</strain>
    </source>
</reference>
<feature type="compositionally biased region" description="Gly residues" evidence="1">
    <location>
        <begin position="395"/>
        <end position="404"/>
    </location>
</feature>
<feature type="compositionally biased region" description="Gly residues" evidence="1">
    <location>
        <begin position="472"/>
        <end position="481"/>
    </location>
</feature>
<dbReference type="KEGG" id="nav:JQS30_01610"/>